<feature type="domain" description="AAA+ ATPase" evidence="3">
    <location>
        <begin position="225"/>
        <end position="379"/>
    </location>
</feature>
<protein>
    <submittedName>
        <fullName evidence="4">CpaF family protein</fullName>
    </submittedName>
</protein>
<dbReference type="Proteomes" id="UP000319771">
    <property type="component" value="Unassembled WGS sequence"/>
</dbReference>
<feature type="compositionally biased region" description="Basic and acidic residues" evidence="2">
    <location>
        <begin position="1"/>
        <end position="12"/>
    </location>
</feature>
<dbReference type="InterPro" id="IPR050921">
    <property type="entry name" value="T4SS_GSP_E_ATPase"/>
</dbReference>
<reference evidence="4 5" key="1">
    <citation type="journal article" date="2019" name="Nat. Microbiol.">
        <title>Mediterranean grassland soil C-N compound turnover is dependent on rainfall and depth, and is mediated by genomically divergent microorganisms.</title>
        <authorList>
            <person name="Diamond S."/>
            <person name="Andeer P.F."/>
            <person name="Li Z."/>
            <person name="Crits-Christoph A."/>
            <person name="Burstein D."/>
            <person name="Anantharaman K."/>
            <person name="Lane K.R."/>
            <person name="Thomas B.C."/>
            <person name="Pan C."/>
            <person name="Northen T.R."/>
            <person name="Banfield J.F."/>
        </authorList>
    </citation>
    <scope>NUCLEOTIDE SEQUENCE [LARGE SCALE GENOMIC DNA]</scope>
    <source>
        <strain evidence="4">WS_11</strain>
    </source>
</reference>
<accession>A0A538UE05</accession>
<comment type="caution">
    <text evidence="4">The sequence shown here is derived from an EMBL/GenBank/DDBJ whole genome shotgun (WGS) entry which is preliminary data.</text>
</comment>
<comment type="similarity">
    <text evidence="1">Belongs to the GSP E family.</text>
</comment>
<dbReference type="SUPFAM" id="SSF52540">
    <property type="entry name" value="P-loop containing nucleoside triphosphate hydrolases"/>
    <property type="match status" value="1"/>
</dbReference>
<dbReference type="EMBL" id="VBPB01000010">
    <property type="protein sequence ID" value="TMQ74145.1"/>
    <property type="molecule type" value="Genomic_DNA"/>
</dbReference>
<evidence type="ECO:0000259" key="3">
    <source>
        <dbReference type="SMART" id="SM00382"/>
    </source>
</evidence>
<dbReference type="InterPro" id="IPR027417">
    <property type="entry name" value="P-loop_NTPase"/>
</dbReference>
<dbReference type="InterPro" id="IPR001482">
    <property type="entry name" value="T2SS/T4SS_dom"/>
</dbReference>
<dbReference type="InterPro" id="IPR003593">
    <property type="entry name" value="AAA+_ATPase"/>
</dbReference>
<feature type="region of interest" description="Disordered" evidence="2">
    <location>
        <begin position="1"/>
        <end position="30"/>
    </location>
</feature>
<dbReference type="AlphaFoldDB" id="A0A538UE05"/>
<proteinExistence type="inferred from homology"/>
<dbReference type="Gene3D" id="3.30.450.380">
    <property type="match status" value="1"/>
</dbReference>
<dbReference type="PANTHER" id="PTHR30486:SF15">
    <property type="entry name" value="TYPE II_IV SECRETION SYSTEM ATPASE"/>
    <property type="match status" value="1"/>
</dbReference>
<dbReference type="GO" id="GO:0016887">
    <property type="term" value="F:ATP hydrolysis activity"/>
    <property type="evidence" value="ECO:0007669"/>
    <property type="project" value="InterPro"/>
</dbReference>
<dbReference type="PANTHER" id="PTHR30486">
    <property type="entry name" value="TWITCHING MOTILITY PROTEIN PILT"/>
    <property type="match status" value="1"/>
</dbReference>
<evidence type="ECO:0000313" key="4">
    <source>
        <dbReference type="EMBL" id="TMQ74145.1"/>
    </source>
</evidence>
<dbReference type="SMART" id="SM00382">
    <property type="entry name" value="AAA"/>
    <property type="match status" value="1"/>
</dbReference>
<gene>
    <name evidence="4" type="ORF">E6K81_01060</name>
</gene>
<dbReference type="Pfam" id="PF00437">
    <property type="entry name" value="T2SSE"/>
    <property type="match status" value="1"/>
</dbReference>
<sequence>MSLRLRLRENGHAKAPGANPLLTPPSGERAPDRYQTLKQSIHRELIAKLDLALLEELGEGERRAHVERLARRLVSEAEIRLTRGDEERLIAELLHDTFDLGPITPLLLDEEISDILVNTHRQVYVERLGRLELTSVCFRDESHLRHVIDRIISQVGRRIDESTPLVDARLPDGSRVNAIIPPAALDGPILSIRRFRRRALSIDDLLGLGALTSEIAMFVTAAVRARLNLLVTGGTGSGKTTLLNILSRYISDGERIVTIEDSAELMLQQPHVVRLETRPPNVEGRGEITQRDLLRNALRMRPDRIVVGEVRGDEVLDMLQAMNTGHDGSITTLHSNGPRDALYRLENLVLMAGHALPDRAIREQIASALQLIVHVGRLSDGSRRLHSGKEVVGMEGSVITMQELFRFTVTGVGPEGRIRGRFEATGIVPRCFDRFAMAGVPVPHDLFDRGRWSTEVS</sequence>
<name>A0A538UE05_UNCEI</name>
<dbReference type="CDD" id="cd01130">
    <property type="entry name" value="VirB11-like_ATPase"/>
    <property type="match status" value="1"/>
</dbReference>
<evidence type="ECO:0000256" key="2">
    <source>
        <dbReference type="SAM" id="MobiDB-lite"/>
    </source>
</evidence>
<dbReference type="Gene3D" id="3.40.50.300">
    <property type="entry name" value="P-loop containing nucleotide triphosphate hydrolases"/>
    <property type="match status" value="1"/>
</dbReference>
<evidence type="ECO:0000313" key="5">
    <source>
        <dbReference type="Proteomes" id="UP000319771"/>
    </source>
</evidence>
<organism evidence="4 5">
    <name type="scientific">Eiseniibacteriota bacterium</name>
    <dbReference type="NCBI Taxonomy" id="2212470"/>
    <lineage>
        <taxon>Bacteria</taxon>
        <taxon>Candidatus Eiseniibacteriota</taxon>
    </lineage>
</organism>
<evidence type="ECO:0000256" key="1">
    <source>
        <dbReference type="ARBA" id="ARBA00006611"/>
    </source>
</evidence>